<keyword evidence="1" id="KW-0732">Signal</keyword>
<sequence length="140" mass="15216">MHIPKPSYPSKMKGLLPVSAIAFLFLGIVSGSQNTHSTIPLLRGYDGGTHDHFYTTSTAEMEHAVTVLNYKSMGVILSGKSGGAKRAHKMRHGIHSGASYFLSHTSYHSILSCTQRDSNSCSSRDISAHQFHHKSGTSPF</sequence>
<feature type="chain" id="PRO_5013729382" description="DUF5648 domain-containing protein" evidence="1">
    <location>
        <begin position="32"/>
        <end position="140"/>
    </location>
</feature>
<evidence type="ECO:0000313" key="3">
    <source>
        <dbReference type="EMBL" id="PBK66687.1"/>
    </source>
</evidence>
<feature type="signal peptide" evidence="1">
    <location>
        <begin position="1"/>
        <end position="31"/>
    </location>
</feature>
<dbReference type="Pfam" id="PF18885">
    <property type="entry name" value="DUF5648"/>
    <property type="match status" value="1"/>
</dbReference>
<name>A0A2H3BQ44_9AGAR</name>
<gene>
    <name evidence="3" type="ORF">ARMSODRAFT_340397</name>
</gene>
<dbReference type="Proteomes" id="UP000218334">
    <property type="component" value="Unassembled WGS sequence"/>
</dbReference>
<feature type="domain" description="DUF5648" evidence="2">
    <location>
        <begin position="35"/>
        <end position="78"/>
    </location>
</feature>
<evidence type="ECO:0000256" key="1">
    <source>
        <dbReference type="SAM" id="SignalP"/>
    </source>
</evidence>
<keyword evidence="4" id="KW-1185">Reference proteome</keyword>
<reference evidence="4" key="1">
    <citation type="journal article" date="2017" name="Nat. Ecol. Evol.">
        <title>Genome expansion and lineage-specific genetic innovations in the forest pathogenic fungi Armillaria.</title>
        <authorList>
            <person name="Sipos G."/>
            <person name="Prasanna A.N."/>
            <person name="Walter M.C."/>
            <person name="O'Connor E."/>
            <person name="Balint B."/>
            <person name="Krizsan K."/>
            <person name="Kiss B."/>
            <person name="Hess J."/>
            <person name="Varga T."/>
            <person name="Slot J."/>
            <person name="Riley R."/>
            <person name="Boka B."/>
            <person name="Rigling D."/>
            <person name="Barry K."/>
            <person name="Lee J."/>
            <person name="Mihaltcheva S."/>
            <person name="LaButti K."/>
            <person name="Lipzen A."/>
            <person name="Waldron R."/>
            <person name="Moloney N.M."/>
            <person name="Sperisen C."/>
            <person name="Kredics L."/>
            <person name="Vagvoelgyi C."/>
            <person name="Patrignani A."/>
            <person name="Fitzpatrick D."/>
            <person name="Nagy I."/>
            <person name="Doyle S."/>
            <person name="Anderson J.B."/>
            <person name="Grigoriev I.V."/>
            <person name="Gueldener U."/>
            <person name="Muensterkoetter M."/>
            <person name="Nagy L.G."/>
        </authorList>
    </citation>
    <scope>NUCLEOTIDE SEQUENCE [LARGE SCALE GENOMIC DNA]</scope>
    <source>
        <strain evidence="4">28-4</strain>
    </source>
</reference>
<accession>A0A2H3BQ44</accession>
<dbReference type="AlphaFoldDB" id="A0A2H3BQ44"/>
<proteinExistence type="predicted"/>
<evidence type="ECO:0000259" key="2">
    <source>
        <dbReference type="Pfam" id="PF18885"/>
    </source>
</evidence>
<organism evidence="3 4">
    <name type="scientific">Armillaria solidipes</name>
    <dbReference type="NCBI Taxonomy" id="1076256"/>
    <lineage>
        <taxon>Eukaryota</taxon>
        <taxon>Fungi</taxon>
        <taxon>Dikarya</taxon>
        <taxon>Basidiomycota</taxon>
        <taxon>Agaricomycotina</taxon>
        <taxon>Agaricomycetes</taxon>
        <taxon>Agaricomycetidae</taxon>
        <taxon>Agaricales</taxon>
        <taxon>Marasmiineae</taxon>
        <taxon>Physalacriaceae</taxon>
        <taxon>Armillaria</taxon>
    </lineage>
</organism>
<dbReference type="InterPro" id="IPR043708">
    <property type="entry name" value="DUF5648"/>
</dbReference>
<evidence type="ECO:0000313" key="4">
    <source>
        <dbReference type="Proteomes" id="UP000218334"/>
    </source>
</evidence>
<dbReference type="EMBL" id="KZ293439">
    <property type="protein sequence ID" value="PBK66687.1"/>
    <property type="molecule type" value="Genomic_DNA"/>
</dbReference>
<protein>
    <recommendedName>
        <fullName evidence="2">DUF5648 domain-containing protein</fullName>
    </recommendedName>
</protein>